<comment type="caution">
    <text evidence="1">The sequence shown here is derived from an EMBL/GenBank/DDBJ whole genome shotgun (WGS) entry which is preliminary data.</text>
</comment>
<name>A0AAD7W9C6_9TELE</name>
<dbReference type="AlphaFoldDB" id="A0AAD7W9C6"/>
<evidence type="ECO:0000313" key="1">
    <source>
        <dbReference type="EMBL" id="KAJ8388722.1"/>
    </source>
</evidence>
<organism evidence="1 2">
    <name type="scientific">Aldrovandia affinis</name>
    <dbReference type="NCBI Taxonomy" id="143900"/>
    <lineage>
        <taxon>Eukaryota</taxon>
        <taxon>Metazoa</taxon>
        <taxon>Chordata</taxon>
        <taxon>Craniata</taxon>
        <taxon>Vertebrata</taxon>
        <taxon>Euteleostomi</taxon>
        <taxon>Actinopterygii</taxon>
        <taxon>Neopterygii</taxon>
        <taxon>Teleostei</taxon>
        <taxon>Notacanthiformes</taxon>
        <taxon>Halosauridae</taxon>
        <taxon>Aldrovandia</taxon>
    </lineage>
</organism>
<protein>
    <submittedName>
        <fullName evidence="1">Uncharacterized protein</fullName>
    </submittedName>
</protein>
<sequence length="93" mass="9874">MQSRLSRVSAGWSRRRRRLCARARYPARCSTASILSPLPLALTLPGTCADDPAHGARFVSSGAALRKSHCTVMDVNNIRVREGAAVAAVGGRG</sequence>
<proteinExistence type="predicted"/>
<gene>
    <name evidence="1" type="ORF">AAFF_G00131310</name>
</gene>
<accession>A0AAD7W9C6</accession>
<keyword evidence="2" id="KW-1185">Reference proteome</keyword>
<evidence type="ECO:0000313" key="2">
    <source>
        <dbReference type="Proteomes" id="UP001221898"/>
    </source>
</evidence>
<reference evidence="1" key="1">
    <citation type="journal article" date="2023" name="Science">
        <title>Genome structures resolve the early diversification of teleost fishes.</title>
        <authorList>
            <person name="Parey E."/>
            <person name="Louis A."/>
            <person name="Montfort J."/>
            <person name="Bouchez O."/>
            <person name="Roques C."/>
            <person name="Iampietro C."/>
            <person name="Lluch J."/>
            <person name="Castinel A."/>
            <person name="Donnadieu C."/>
            <person name="Desvignes T."/>
            <person name="Floi Bucao C."/>
            <person name="Jouanno E."/>
            <person name="Wen M."/>
            <person name="Mejri S."/>
            <person name="Dirks R."/>
            <person name="Jansen H."/>
            <person name="Henkel C."/>
            <person name="Chen W.J."/>
            <person name="Zahm M."/>
            <person name="Cabau C."/>
            <person name="Klopp C."/>
            <person name="Thompson A.W."/>
            <person name="Robinson-Rechavi M."/>
            <person name="Braasch I."/>
            <person name="Lecointre G."/>
            <person name="Bobe J."/>
            <person name="Postlethwait J.H."/>
            <person name="Berthelot C."/>
            <person name="Roest Crollius H."/>
            <person name="Guiguen Y."/>
        </authorList>
    </citation>
    <scope>NUCLEOTIDE SEQUENCE</scope>
    <source>
        <strain evidence="1">NC1722</strain>
    </source>
</reference>
<dbReference type="Proteomes" id="UP001221898">
    <property type="component" value="Unassembled WGS sequence"/>
</dbReference>
<dbReference type="EMBL" id="JAINUG010000191">
    <property type="protein sequence ID" value="KAJ8388722.1"/>
    <property type="molecule type" value="Genomic_DNA"/>
</dbReference>